<protein>
    <submittedName>
        <fullName evidence="1">Uncharacterized protein</fullName>
    </submittedName>
</protein>
<name>A0ABV4Y2F5_9CYAN</name>
<organism evidence="1 2">
    <name type="scientific">Floridaenema flaviceps BLCC-F50</name>
    <dbReference type="NCBI Taxonomy" id="3153642"/>
    <lineage>
        <taxon>Bacteria</taxon>
        <taxon>Bacillati</taxon>
        <taxon>Cyanobacteriota</taxon>
        <taxon>Cyanophyceae</taxon>
        <taxon>Oscillatoriophycideae</taxon>
        <taxon>Aerosakkonematales</taxon>
        <taxon>Aerosakkonemataceae</taxon>
        <taxon>Floridanema</taxon>
        <taxon>Floridanema flaviceps</taxon>
    </lineage>
</organism>
<dbReference type="EMBL" id="JBHFNR010000278">
    <property type="protein sequence ID" value="MFB2898101.1"/>
    <property type="molecule type" value="Genomic_DNA"/>
</dbReference>
<sequence length="69" mass="7948">MTNLAYQKLILMNQLLRLRGLSASCTLRLWGVVRFILLLCLHLRSLPVLPTPNRADISQIINAHYAYKK</sequence>
<accession>A0ABV4Y2F5</accession>
<evidence type="ECO:0000313" key="2">
    <source>
        <dbReference type="Proteomes" id="UP001576784"/>
    </source>
</evidence>
<reference evidence="1 2" key="1">
    <citation type="submission" date="2024-09" db="EMBL/GenBank/DDBJ databases">
        <title>Floridaenema gen nov. (Aerosakkonemataceae, Aerosakkonematales ord. nov., Cyanobacteria) from benthic tropical and subtropical fresh waters, with the description of four new species.</title>
        <authorList>
            <person name="Moretto J.A."/>
            <person name="Berthold D.E."/>
            <person name="Lefler F.W."/>
            <person name="Huang I.-S."/>
            <person name="Laughinghouse H. IV."/>
        </authorList>
    </citation>
    <scope>NUCLEOTIDE SEQUENCE [LARGE SCALE GENOMIC DNA]</scope>
    <source>
        <strain evidence="1 2">BLCC-F50</strain>
    </source>
</reference>
<comment type="caution">
    <text evidence="1">The sequence shown here is derived from an EMBL/GenBank/DDBJ whole genome shotgun (WGS) entry which is preliminary data.</text>
</comment>
<gene>
    <name evidence="1" type="ORF">ACE1CI_34735</name>
</gene>
<dbReference type="Proteomes" id="UP001576784">
    <property type="component" value="Unassembled WGS sequence"/>
</dbReference>
<proteinExistence type="predicted"/>
<evidence type="ECO:0000313" key="1">
    <source>
        <dbReference type="EMBL" id="MFB2898101.1"/>
    </source>
</evidence>
<dbReference type="RefSeq" id="WP_413267703.1">
    <property type="nucleotide sequence ID" value="NZ_JBHFNR010000278.1"/>
</dbReference>
<keyword evidence="2" id="KW-1185">Reference proteome</keyword>